<feature type="transmembrane region" description="Helical" evidence="7">
    <location>
        <begin position="208"/>
        <end position="228"/>
    </location>
</feature>
<accession>A0AAD3A469</accession>
<dbReference type="Proteomes" id="UP000015176">
    <property type="component" value="Unassembled WGS sequence"/>
</dbReference>
<evidence type="ECO:0000313" key="9">
    <source>
        <dbReference type="Proteomes" id="UP000015176"/>
    </source>
</evidence>
<feature type="transmembrane region" description="Helical" evidence="7">
    <location>
        <begin position="92"/>
        <end position="110"/>
    </location>
</feature>
<evidence type="ECO:0000256" key="5">
    <source>
        <dbReference type="ARBA" id="ARBA00022989"/>
    </source>
</evidence>
<dbReference type="GO" id="GO:0005886">
    <property type="term" value="C:plasma membrane"/>
    <property type="evidence" value="ECO:0007669"/>
    <property type="project" value="TreeGrafter"/>
</dbReference>
<sequence length="449" mass="47687">MPKRTSLDMTLNAKGESNQILVDKEVHSTNLLLDIDEKPELFQGLLLSFQHVFAMFGATILVPLILGMPVSVALFASGCGTLIYQVATKFKVPVYLGSSFAYITAMALAMKQMHGDISAAQTGILFVGLIYVVVATAIKFVGNSWVDKILPPIIIGPMIIVIGLGLANSAVTNAGFVAKGDWRKMLVAVVTFLIAAFINTKGKGFIKIIPFLFAIIGGYILSIILGLVDLSPVEKAAWFELPKFYLPFKTGLFHSYKLYFGPEMLAILPISIVTIAENIGDHTVLGQICGRNFLKKPGLNRLLIGDGLATAFSALIGGPAETTYGENTGVIGMTRIASVTVIRNAAFIAIAFSFFGKFTALISTIPSAVLGGMAILLYGVIASNGLKVLIENRVNFAEVRNLIIASSMLVLGLGGAVLDLGALTLSGTALSAIVGIILNLILPKESMKS</sequence>
<dbReference type="PROSITE" id="PS01116">
    <property type="entry name" value="XANTH_URACIL_PERMASE"/>
    <property type="match status" value="1"/>
</dbReference>
<dbReference type="PANTHER" id="PTHR42810">
    <property type="entry name" value="PURINE PERMEASE C1399.01C-RELATED"/>
    <property type="match status" value="1"/>
</dbReference>
<evidence type="ECO:0000313" key="8">
    <source>
        <dbReference type="EMBL" id="EPU40167.1"/>
    </source>
</evidence>
<feature type="transmembrane region" description="Helical" evidence="7">
    <location>
        <begin position="153"/>
        <end position="178"/>
    </location>
</feature>
<proteinExistence type="inferred from homology"/>
<dbReference type="EMBL" id="ALSF01000048">
    <property type="protein sequence ID" value="EPU40167.1"/>
    <property type="molecule type" value="Genomic_DNA"/>
</dbReference>
<evidence type="ECO:0000256" key="3">
    <source>
        <dbReference type="ARBA" id="ARBA00022448"/>
    </source>
</evidence>
<organism evidence="8 9">
    <name type="scientific">Streptococcus agalactiae MRI Z1-216</name>
    <dbReference type="NCBI Taxonomy" id="1154879"/>
    <lineage>
        <taxon>Bacteria</taxon>
        <taxon>Bacillati</taxon>
        <taxon>Bacillota</taxon>
        <taxon>Bacilli</taxon>
        <taxon>Lactobacillales</taxon>
        <taxon>Streptococcaceae</taxon>
        <taxon>Streptococcus</taxon>
    </lineage>
</organism>
<reference evidence="8 9" key="1">
    <citation type="submission" date="2012-07" db="EMBL/GenBank/DDBJ databases">
        <authorList>
            <person name="Moroni P."/>
            <person name="Richards V.P."/>
            <person name="Durkin S.A.S."/>
            <person name="Kim M."/>
            <person name="Pavinski Bitar P.D."/>
            <person name="Stanhope M.J."/>
            <person name="Town C.D."/>
            <person name="Zadoks R.N."/>
            <person name="Venter J.C."/>
        </authorList>
    </citation>
    <scope>NUCLEOTIDE SEQUENCE [LARGE SCALE GENOMIC DNA]</scope>
    <source>
        <strain evidence="8 9">MRI Z1-216</strain>
    </source>
</reference>
<keyword evidence="3" id="KW-0813">Transport</keyword>
<dbReference type="GO" id="GO:0042907">
    <property type="term" value="F:xanthine transmembrane transporter activity"/>
    <property type="evidence" value="ECO:0007669"/>
    <property type="project" value="TreeGrafter"/>
</dbReference>
<feature type="transmembrane region" description="Helical" evidence="7">
    <location>
        <begin position="341"/>
        <end position="362"/>
    </location>
</feature>
<comment type="similarity">
    <text evidence="2">Belongs to the nucleobase:cation symporter-2 (NCS2) (TC 2.A.40) family.</text>
</comment>
<feature type="transmembrane region" description="Helical" evidence="7">
    <location>
        <begin position="185"/>
        <end position="202"/>
    </location>
</feature>
<evidence type="ECO:0000256" key="2">
    <source>
        <dbReference type="ARBA" id="ARBA00008821"/>
    </source>
</evidence>
<feature type="transmembrane region" description="Helical" evidence="7">
    <location>
        <begin position="402"/>
        <end position="418"/>
    </location>
</feature>
<keyword evidence="5 7" id="KW-1133">Transmembrane helix</keyword>
<gene>
    <name evidence="8" type="ORF">SAG0164_08530</name>
</gene>
<dbReference type="PANTHER" id="PTHR42810:SF2">
    <property type="entry name" value="PURINE PERMEASE C1399.01C-RELATED"/>
    <property type="match status" value="1"/>
</dbReference>
<evidence type="ECO:0000256" key="7">
    <source>
        <dbReference type="SAM" id="Phobius"/>
    </source>
</evidence>
<keyword evidence="6 7" id="KW-0472">Membrane</keyword>
<keyword evidence="4 7" id="KW-0812">Transmembrane</keyword>
<feature type="transmembrane region" description="Helical" evidence="7">
    <location>
        <begin position="368"/>
        <end position="390"/>
    </location>
</feature>
<evidence type="ECO:0000256" key="6">
    <source>
        <dbReference type="ARBA" id="ARBA00023136"/>
    </source>
</evidence>
<feature type="transmembrane region" description="Helical" evidence="7">
    <location>
        <begin position="424"/>
        <end position="442"/>
    </location>
</feature>
<dbReference type="Pfam" id="PF00860">
    <property type="entry name" value="Xan_ur_permease"/>
    <property type="match status" value="1"/>
</dbReference>
<evidence type="ECO:0000256" key="4">
    <source>
        <dbReference type="ARBA" id="ARBA00022692"/>
    </source>
</evidence>
<dbReference type="AlphaFoldDB" id="A0AAD3A469"/>
<comment type="caution">
    <text evidence="8">The sequence shown here is derived from an EMBL/GenBank/DDBJ whole genome shotgun (WGS) entry which is preliminary data.</text>
</comment>
<feature type="transmembrane region" description="Helical" evidence="7">
    <location>
        <begin position="53"/>
        <end position="86"/>
    </location>
</feature>
<dbReference type="NCBIfam" id="TIGR00801">
    <property type="entry name" value="ncs2"/>
    <property type="match status" value="1"/>
</dbReference>
<feature type="transmembrane region" description="Helical" evidence="7">
    <location>
        <begin position="122"/>
        <end position="141"/>
    </location>
</feature>
<dbReference type="InterPro" id="IPR006042">
    <property type="entry name" value="Xan_ur_permease"/>
</dbReference>
<name>A0AAD3A469_STRAG</name>
<comment type="subcellular location">
    <subcellularLocation>
        <location evidence="1">Membrane</location>
        <topology evidence="1">Multi-pass membrane protein</topology>
    </subcellularLocation>
</comment>
<dbReference type="InterPro" id="IPR006043">
    <property type="entry name" value="NCS2"/>
</dbReference>
<evidence type="ECO:0000256" key="1">
    <source>
        <dbReference type="ARBA" id="ARBA00004141"/>
    </source>
</evidence>
<protein>
    <submittedName>
        <fullName evidence="8">Uracil transporter</fullName>
    </submittedName>
</protein>